<evidence type="ECO:0000256" key="1">
    <source>
        <dbReference type="ARBA" id="ARBA00001164"/>
    </source>
</evidence>
<dbReference type="Pfam" id="PF00697">
    <property type="entry name" value="PRAI"/>
    <property type="match status" value="1"/>
</dbReference>
<proteinExistence type="inferred from homology"/>
<dbReference type="PANTHER" id="PTHR42894">
    <property type="entry name" value="N-(5'-PHOSPHORIBOSYL)ANTHRANILATE ISOMERASE"/>
    <property type="match status" value="1"/>
</dbReference>
<dbReference type="GO" id="GO:0000162">
    <property type="term" value="P:L-tryptophan biosynthetic process"/>
    <property type="evidence" value="ECO:0007669"/>
    <property type="project" value="UniProtKB-UniRule"/>
</dbReference>
<comment type="caution">
    <text evidence="10">The sequence shown here is derived from an EMBL/GenBank/DDBJ whole genome shotgun (WGS) entry which is preliminary data.</text>
</comment>
<dbReference type="InterPro" id="IPR013785">
    <property type="entry name" value="Aldolase_TIM"/>
</dbReference>
<dbReference type="PANTHER" id="PTHR42894:SF1">
    <property type="entry name" value="N-(5'-PHOSPHORIBOSYL)ANTHRANILATE ISOMERASE"/>
    <property type="match status" value="1"/>
</dbReference>
<dbReference type="CDD" id="cd00405">
    <property type="entry name" value="PRAI"/>
    <property type="match status" value="1"/>
</dbReference>
<evidence type="ECO:0000256" key="2">
    <source>
        <dbReference type="ARBA" id="ARBA00004664"/>
    </source>
</evidence>
<dbReference type="Proteomes" id="UP000737555">
    <property type="component" value="Unassembled WGS sequence"/>
</dbReference>
<keyword evidence="6 8" id="KW-0057">Aromatic amino acid biosynthesis</keyword>
<keyword evidence="7 8" id="KW-0413">Isomerase</keyword>
<feature type="domain" description="N-(5'phosphoribosyl) anthranilate isomerase (PRAI)" evidence="9">
    <location>
        <begin position="4"/>
        <end position="202"/>
    </location>
</feature>
<organism evidence="10 11">
    <name type="scientific">Methanoculleus bourgensis</name>
    <dbReference type="NCBI Taxonomy" id="83986"/>
    <lineage>
        <taxon>Archaea</taxon>
        <taxon>Methanobacteriati</taxon>
        <taxon>Methanobacteriota</taxon>
        <taxon>Stenosarchaea group</taxon>
        <taxon>Methanomicrobia</taxon>
        <taxon>Methanomicrobiales</taxon>
        <taxon>Methanomicrobiaceae</taxon>
        <taxon>Methanoculleus</taxon>
    </lineage>
</organism>
<dbReference type="EMBL" id="JABMJE010000009">
    <property type="protein sequence ID" value="NQS77341.1"/>
    <property type="molecule type" value="Genomic_DNA"/>
</dbReference>
<accession>A0A8T7GYY1</accession>
<dbReference type="InterPro" id="IPR011060">
    <property type="entry name" value="RibuloseP-bd_barrel"/>
</dbReference>
<protein>
    <recommendedName>
        <fullName evidence="8">N-(5'-phosphoribosyl)anthranilate isomerase</fullName>
        <shortName evidence="8">PRAI</shortName>
        <ecNumber evidence="8">5.3.1.24</ecNumber>
    </recommendedName>
</protein>
<dbReference type="InterPro" id="IPR001240">
    <property type="entry name" value="PRAI_dom"/>
</dbReference>
<evidence type="ECO:0000256" key="4">
    <source>
        <dbReference type="ARBA" id="ARBA00022605"/>
    </source>
</evidence>
<dbReference type="AlphaFoldDB" id="A0A8T7GYY1"/>
<name>A0A8T7GYY1_9EURY</name>
<comment type="pathway">
    <text evidence="2 8">Amino-acid biosynthesis; L-tryptophan biosynthesis; L-tryptophan from chorismate: step 3/5.</text>
</comment>
<dbReference type="InterPro" id="IPR044643">
    <property type="entry name" value="TrpF_fam"/>
</dbReference>
<evidence type="ECO:0000256" key="7">
    <source>
        <dbReference type="ARBA" id="ARBA00023235"/>
    </source>
</evidence>
<evidence type="ECO:0000256" key="3">
    <source>
        <dbReference type="ARBA" id="ARBA00007571"/>
    </source>
</evidence>
<comment type="catalytic activity">
    <reaction evidence="1 8">
        <text>N-(5-phospho-beta-D-ribosyl)anthranilate = 1-(2-carboxyphenylamino)-1-deoxy-D-ribulose 5-phosphate</text>
        <dbReference type="Rhea" id="RHEA:21540"/>
        <dbReference type="ChEBI" id="CHEBI:18277"/>
        <dbReference type="ChEBI" id="CHEBI:58613"/>
        <dbReference type="EC" id="5.3.1.24"/>
    </reaction>
</comment>
<evidence type="ECO:0000259" key="9">
    <source>
        <dbReference type="Pfam" id="PF00697"/>
    </source>
</evidence>
<evidence type="ECO:0000313" key="11">
    <source>
        <dbReference type="Proteomes" id="UP000737555"/>
    </source>
</evidence>
<reference evidence="10" key="1">
    <citation type="submission" date="2020-05" db="EMBL/GenBank/DDBJ databases">
        <title>The first insight into the ecology of ammonia-tolerant syntrophic propionate oxidizing bacteria.</title>
        <authorList>
            <person name="Singh A."/>
            <person name="Schnurer A."/>
            <person name="Westerholm M."/>
        </authorList>
    </citation>
    <scope>NUCLEOTIDE SEQUENCE</scope>
    <source>
        <strain evidence="10">MAG54</strain>
    </source>
</reference>
<dbReference type="Gene3D" id="3.20.20.70">
    <property type="entry name" value="Aldolase class I"/>
    <property type="match status" value="1"/>
</dbReference>
<keyword evidence="4 8" id="KW-0028">Amino-acid biosynthesis</keyword>
<comment type="similarity">
    <text evidence="3 8">Belongs to the TrpF family.</text>
</comment>
<dbReference type="GO" id="GO:0004640">
    <property type="term" value="F:phosphoribosylanthranilate isomerase activity"/>
    <property type="evidence" value="ECO:0007669"/>
    <property type="project" value="UniProtKB-UniRule"/>
</dbReference>
<evidence type="ECO:0000256" key="8">
    <source>
        <dbReference type="HAMAP-Rule" id="MF_00135"/>
    </source>
</evidence>
<dbReference type="SUPFAM" id="SSF51366">
    <property type="entry name" value="Ribulose-phoshate binding barrel"/>
    <property type="match status" value="1"/>
</dbReference>
<dbReference type="EC" id="5.3.1.24" evidence="8"/>
<evidence type="ECO:0000256" key="6">
    <source>
        <dbReference type="ARBA" id="ARBA00023141"/>
    </source>
</evidence>
<sequence length="220" mass="23724">MRIKFCGTTSPMDVQCAIDAGCDALGFIMGVTHQSSDVVTPAEAAEMVRRLPPFIEPVAVTHLQGTDDLINLVRDSRCTTLQIQDAIEPSEMDTIRDALPFAKIVKAVHVIDESAIKVGKLYEPYADALILDSRTREKIGGTGIPHDWNISATIVANSAIPVILAGGLTPGNVAEAIRRVRPYGVDVHTGIKKDGVRDPKKTLMFAREARGALPGARDEE</sequence>
<gene>
    <name evidence="8" type="primary">trpF</name>
    <name evidence="10" type="ORF">HQQ74_01265</name>
</gene>
<dbReference type="HAMAP" id="MF_00135">
    <property type="entry name" value="PRAI"/>
    <property type="match status" value="1"/>
</dbReference>
<evidence type="ECO:0000256" key="5">
    <source>
        <dbReference type="ARBA" id="ARBA00022822"/>
    </source>
</evidence>
<evidence type="ECO:0000313" key="10">
    <source>
        <dbReference type="EMBL" id="NQS77341.1"/>
    </source>
</evidence>
<keyword evidence="5 8" id="KW-0822">Tryptophan biosynthesis</keyword>